<proteinExistence type="predicted"/>
<dbReference type="RefSeq" id="WP_104794547.1">
    <property type="nucleotide sequence ID" value="NZ_PTPZ01000011.1"/>
</dbReference>
<dbReference type="Proteomes" id="UP000238565">
    <property type="component" value="Unassembled WGS sequence"/>
</dbReference>
<dbReference type="EMBL" id="PTPZ01000011">
    <property type="protein sequence ID" value="PPZ90524.1"/>
    <property type="molecule type" value="Genomic_DNA"/>
</dbReference>
<reference evidence="1 2" key="1">
    <citation type="submission" date="2018-02" db="EMBL/GenBank/DDBJ databases">
        <title>Draft genome sequence of bacterial isolates from marine environment.</title>
        <authorList>
            <person name="Singh S.K."/>
            <person name="Hill R."/>
            <person name="Major S."/>
            <person name="Cai H."/>
            <person name="Li Y."/>
        </authorList>
    </citation>
    <scope>NUCLEOTIDE SEQUENCE [LARGE SCALE GENOMIC DNA]</scope>
    <source>
        <strain evidence="1 2">IMET F</strain>
    </source>
</reference>
<evidence type="ECO:0000313" key="1">
    <source>
        <dbReference type="EMBL" id="PPZ90524.1"/>
    </source>
</evidence>
<accession>A0A2S7I1S5</accession>
<comment type="caution">
    <text evidence="1">The sequence shown here is derived from an EMBL/GenBank/DDBJ whole genome shotgun (WGS) entry which is preliminary data.</text>
</comment>
<name>A0A2S7I1S5_9FLAO</name>
<sequence length="148" mass="17104">MANVSNAIELVDLNDSVDKDIKFIYTFAKTNGLDEYSSVSEIREKIRNDKKLNSIPSKKSYINKLNRFSFFDPSNVKYKKSEDAYDILSLLTLIKNEIITYLNNKKTDFSKQNILRRRVSPPLEAFKSVGHNNLDIKPTGRDYGLLFE</sequence>
<organism evidence="1 2">
    <name type="scientific">Cloacibacterium normanense</name>
    <dbReference type="NCBI Taxonomy" id="237258"/>
    <lineage>
        <taxon>Bacteria</taxon>
        <taxon>Pseudomonadati</taxon>
        <taxon>Bacteroidota</taxon>
        <taxon>Flavobacteriia</taxon>
        <taxon>Flavobacteriales</taxon>
        <taxon>Weeksellaceae</taxon>
    </lineage>
</organism>
<protein>
    <submittedName>
        <fullName evidence="1">Uncharacterized protein</fullName>
    </submittedName>
</protein>
<gene>
    <name evidence="1" type="ORF">C3729_12975</name>
</gene>
<dbReference type="AlphaFoldDB" id="A0A2S7I1S5"/>
<evidence type="ECO:0000313" key="2">
    <source>
        <dbReference type="Proteomes" id="UP000238565"/>
    </source>
</evidence>